<dbReference type="InterPro" id="IPR024071">
    <property type="entry name" value="S-Me-THD_C_sf"/>
</dbReference>
<dbReference type="InterPro" id="IPR010318">
    <property type="entry name" value="S-Me-THD_N"/>
</dbReference>
<dbReference type="Pfam" id="PF01968">
    <property type="entry name" value="Hydantoinase_A"/>
    <property type="match status" value="1"/>
</dbReference>
<accession>A0A814BYW5</accession>
<feature type="domain" description="Hydantoinase A/oxoprolinase" evidence="1">
    <location>
        <begin position="192"/>
        <end position="364"/>
    </location>
</feature>
<dbReference type="Gene3D" id="2.40.390.10">
    <property type="entry name" value="CV3147-like"/>
    <property type="match status" value="1"/>
</dbReference>
<dbReference type="Pfam" id="PF06032">
    <property type="entry name" value="S-Me-THD_N"/>
    <property type="match status" value="1"/>
</dbReference>
<dbReference type="Pfam" id="PF20906">
    <property type="entry name" value="S-Me-THD_C"/>
    <property type="match status" value="1"/>
</dbReference>
<evidence type="ECO:0008006" key="7">
    <source>
        <dbReference type="Google" id="ProtNLM"/>
    </source>
</evidence>
<organism evidence="5 6">
    <name type="scientific">Adineta ricciae</name>
    <name type="common">Rotifer</name>
    <dbReference type="NCBI Taxonomy" id="249248"/>
    <lineage>
        <taxon>Eukaryota</taxon>
        <taxon>Metazoa</taxon>
        <taxon>Spiralia</taxon>
        <taxon>Gnathifera</taxon>
        <taxon>Rotifera</taxon>
        <taxon>Eurotatoria</taxon>
        <taxon>Bdelloidea</taxon>
        <taxon>Adinetida</taxon>
        <taxon>Adinetidae</taxon>
        <taxon>Adineta</taxon>
    </lineage>
</organism>
<dbReference type="InterPro" id="IPR027479">
    <property type="entry name" value="S-Me-THD_N_sf"/>
</dbReference>
<dbReference type="PANTHER" id="PTHR11365:SF10">
    <property type="entry name" value="HYDANTOINASE_OXOPROLINASE"/>
    <property type="match status" value="1"/>
</dbReference>
<feature type="domain" description="S-Me-THD N-terminal" evidence="3">
    <location>
        <begin position="576"/>
        <end position="734"/>
    </location>
</feature>
<reference evidence="5" key="1">
    <citation type="submission" date="2021-02" db="EMBL/GenBank/DDBJ databases">
        <authorList>
            <person name="Nowell W R."/>
        </authorList>
    </citation>
    <scope>NUCLEOTIDE SEQUENCE</scope>
</reference>
<evidence type="ECO:0000259" key="1">
    <source>
        <dbReference type="Pfam" id="PF01968"/>
    </source>
</evidence>
<dbReference type="Proteomes" id="UP000663828">
    <property type="component" value="Unassembled WGS sequence"/>
</dbReference>
<feature type="domain" description="S-Me-THD-like C-terminal" evidence="4">
    <location>
        <begin position="740"/>
        <end position="920"/>
    </location>
</feature>
<dbReference type="InterPro" id="IPR002821">
    <property type="entry name" value="Hydantoinase_A"/>
</dbReference>
<evidence type="ECO:0000313" key="6">
    <source>
        <dbReference type="Proteomes" id="UP000663828"/>
    </source>
</evidence>
<dbReference type="SUPFAM" id="SSF160991">
    <property type="entry name" value="CV3147-like"/>
    <property type="match status" value="1"/>
</dbReference>
<evidence type="ECO:0000259" key="4">
    <source>
        <dbReference type="Pfam" id="PF20906"/>
    </source>
</evidence>
<evidence type="ECO:0000259" key="3">
    <source>
        <dbReference type="Pfam" id="PF06032"/>
    </source>
</evidence>
<dbReference type="InterPro" id="IPR008040">
    <property type="entry name" value="Hydant_A_N"/>
</dbReference>
<protein>
    <recommendedName>
        <fullName evidence="7">Hydantoinase</fullName>
    </recommendedName>
</protein>
<sequence length="943" mass="102311">MYIIGVDVGGTNTDAVLIRIESGISPVVVATNKTTTTADVFSGMLHSVRQVVQDVEVTAVMAGTTHFINALIQRRNLAKVCILRLCGPATHSLRPMSNWPDDLRQQVDGITALVSGGYFYDGSPIASLDEEEIRGIVRQALAMNIQSFCVCGVFSPCRSDQEKRVAEIIREESPDVYITVSHEIAGLGLIERENVSILNACLRPLALRTMKALKQALPNGLPLFLTQNNGTLLSLEQCARLPVFTFASGSTNSMIGAAHLTGIQNGIVIDIGGTSTDIGVIINGRPRQTHAKVYLVDEIRVNVSMPDVVSLPLGGGTVIHIDEDNDTICVGPDSVGYELHTKGLAFGGQTMTTTDIALAAGLITKIGHSTVEIPASVIQKVLDHIKSTINRGIDRMKTNQEPVPVILCGGGSILIDIKESFADVTEIIRPPHFAVCNAVGAALCSVSGTIESIVDLLPSSMDGGFQRKFELDRLTQAVQQQCVQNGARPNTIRLVDIEQVPLTYYPGGYKHRVLLNAIGELDLMKLKEQHQETTEHFSLTDMSQDLPKTRQSLKYAVIANKQPRFDEDGAWIIDSTDIEYIAYGVGILGCGGGGESYHTKLSCLEMLKTTNGKMRVIPPAVLHPSSDLAAVIGFMGAPTVSHEQLPSGNECLLAIDTIEKYLSKKITAVFSAEMGGANGLRNLLVGAVKNIPCVDCDNMGRAFPRLDQKLPFILGQSVTPACMCDVRGRTVLYTEEMIKDAHELEDVLRKECIKMGLRGGLCMPPLTGEQVQKYSIHNSLSRAWFLGRAKFSHQRDVIRAVVRAGNGRILISDGKVTNVERYTSSGFARGHVEIETTAGKLITIDFQNENLVARCGDEILASVPDLITLVEQDSGEPLSTETVKYGCRVSVLLLPAPESMTTPQALKYVGPAVFGYNHEFDMQLLPRSAIQSVWDVYYKKSSA</sequence>
<evidence type="ECO:0000259" key="2">
    <source>
        <dbReference type="Pfam" id="PF05378"/>
    </source>
</evidence>
<dbReference type="InterPro" id="IPR043129">
    <property type="entry name" value="ATPase_NBD"/>
</dbReference>
<keyword evidence="6" id="KW-1185">Reference proteome</keyword>
<gene>
    <name evidence="5" type="ORF">XAT740_LOCUS9771</name>
</gene>
<name>A0A814BYW5_ADIRI</name>
<dbReference type="EMBL" id="CAJNOR010000508">
    <property type="protein sequence ID" value="CAF0934585.1"/>
    <property type="molecule type" value="Genomic_DNA"/>
</dbReference>
<dbReference type="PANTHER" id="PTHR11365">
    <property type="entry name" value="5-OXOPROLINASE RELATED"/>
    <property type="match status" value="1"/>
</dbReference>
<dbReference type="Pfam" id="PF05378">
    <property type="entry name" value="Hydant_A_N"/>
    <property type="match status" value="1"/>
</dbReference>
<dbReference type="GO" id="GO:0016787">
    <property type="term" value="F:hydrolase activity"/>
    <property type="evidence" value="ECO:0007669"/>
    <property type="project" value="InterPro"/>
</dbReference>
<dbReference type="InterPro" id="IPR048350">
    <property type="entry name" value="S-Me-THD-like_C"/>
</dbReference>
<dbReference type="InterPro" id="IPR045079">
    <property type="entry name" value="Oxoprolinase-like"/>
</dbReference>
<dbReference type="AlphaFoldDB" id="A0A814BYW5"/>
<feature type="domain" description="Hydantoinase/oxoprolinase N-terminal" evidence="2">
    <location>
        <begin position="4"/>
        <end position="172"/>
    </location>
</feature>
<dbReference type="Gene3D" id="3.40.1610.10">
    <property type="entry name" value="CV3147-like domain"/>
    <property type="match status" value="1"/>
</dbReference>
<comment type="caution">
    <text evidence="5">The sequence shown here is derived from an EMBL/GenBank/DDBJ whole genome shotgun (WGS) entry which is preliminary data.</text>
</comment>
<dbReference type="SUPFAM" id="SSF53067">
    <property type="entry name" value="Actin-like ATPase domain"/>
    <property type="match status" value="2"/>
</dbReference>
<evidence type="ECO:0000313" key="5">
    <source>
        <dbReference type="EMBL" id="CAF0934585.1"/>
    </source>
</evidence>
<proteinExistence type="predicted"/>